<keyword evidence="3" id="KW-1185">Reference proteome</keyword>
<gene>
    <name evidence="2" type="ORF">Hamer_G007589</name>
</gene>
<organism evidence="2 3">
    <name type="scientific">Homarus americanus</name>
    <name type="common">American lobster</name>
    <dbReference type="NCBI Taxonomy" id="6706"/>
    <lineage>
        <taxon>Eukaryota</taxon>
        <taxon>Metazoa</taxon>
        <taxon>Ecdysozoa</taxon>
        <taxon>Arthropoda</taxon>
        <taxon>Crustacea</taxon>
        <taxon>Multicrustacea</taxon>
        <taxon>Malacostraca</taxon>
        <taxon>Eumalacostraca</taxon>
        <taxon>Eucarida</taxon>
        <taxon>Decapoda</taxon>
        <taxon>Pleocyemata</taxon>
        <taxon>Astacidea</taxon>
        <taxon>Nephropoidea</taxon>
        <taxon>Nephropidae</taxon>
        <taxon>Homarus</taxon>
    </lineage>
</organism>
<feature type="region of interest" description="Disordered" evidence="1">
    <location>
        <begin position="1"/>
        <end position="70"/>
    </location>
</feature>
<feature type="compositionally biased region" description="Basic and acidic residues" evidence="1">
    <location>
        <begin position="1"/>
        <end position="24"/>
    </location>
</feature>
<evidence type="ECO:0000313" key="2">
    <source>
        <dbReference type="EMBL" id="KAG7160831.1"/>
    </source>
</evidence>
<proteinExistence type="predicted"/>
<dbReference type="Proteomes" id="UP000747542">
    <property type="component" value="Unassembled WGS sequence"/>
</dbReference>
<protein>
    <submittedName>
        <fullName evidence="2">Uncharacterized protein</fullName>
    </submittedName>
</protein>
<sequence>MSRLVEKSVHETDSSSEGDNKDHDVEDELFQALYETPPPAGMKKTSDLSKRFLGEKPWKPSTRTPSPTRP</sequence>
<dbReference type="AlphaFoldDB" id="A0A8J5JN89"/>
<feature type="compositionally biased region" description="Low complexity" evidence="1">
    <location>
        <begin position="60"/>
        <end position="70"/>
    </location>
</feature>
<feature type="compositionally biased region" description="Basic and acidic residues" evidence="1">
    <location>
        <begin position="44"/>
        <end position="58"/>
    </location>
</feature>
<accession>A0A8J5JN89</accession>
<dbReference type="EMBL" id="JAHLQT010030594">
    <property type="protein sequence ID" value="KAG7160831.1"/>
    <property type="molecule type" value="Genomic_DNA"/>
</dbReference>
<comment type="caution">
    <text evidence="2">The sequence shown here is derived from an EMBL/GenBank/DDBJ whole genome shotgun (WGS) entry which is preliminary data.</text>
</comment>
<name>A0A8J5JN89_HOMAM</name>
<evidence type="ECO:0000256" key="1">
    <source>
        <dbReference type="SAM" id="MobiDB-lite"/>
    </source>
</evidence>
<evidence type="ECO:0000313" key="3">
    <source>
        <dbReference type="Proteomes" id="UP000747542"/>
    </source>
</evidence>
<reference evidence="2" key="1">
    <citation type="journal article" date="2021" name="Sci. Adv.">
        <title>The American lobster genome reveals insights on longevity, neural, and immune adaptations.</title>
        <authorList>
            <person name="Polinski J.M."/>
            <person name="Zimin A.V."/>
            <person name="Clark K.F."/>
            <person name="Kohn A.B."/>
            <person name="Sadowski N."/>
            <person name="Timp W."/>
            <person name="Ptitsyn A."/>
            <person name="Khanna P."/>
            <person name="Romanova D.Y."/>
            <person name="Williams P."/>
            <person name="Greenwood S.J."/>
            <person name="Moroz L.L."/>
            <person name="Walt D.R."/>
            <person name="Bodnar A.G."/>
        </authorList>
    </citation>
    <scope>NUCLEOTIDE SEQUENCE</scope>
    <source>
        <strain evidence="2">GMGI-L3</strain>
    </source>
</reference>